<feature type="domain" description="LTD" evidence="1">
    <location>
        <begin position="25"/>
        <end position="143"/>
    </location>
</feature>
<accession>A0A926QMD1</accession>
<dbReference type="InterPro" id="IPR001322">
    <property type="entry name" value="Lamin_tail_dom"/>
</dbReference>
<dbReference type="AlphaFoldDB" id="A0A926QMD1"/>
<comment type="caution">
    <text evidence="2">The sequence shown here is derived from an EMBL/GenBank/DDBJ whole genome shotgun (WGS) entry which is preliminary data.</text>
</comment>
<gene>
    <name evidence="2" type="ORF">ICC18_24420</name>
</gene>
<organism evidence="2 3">
    <name type="scientific">Paenibacillus sedimenti</name>
    <dbReference type="NCBI Taxonomy" id="2770274"/>
    <lineage>
        <taxon>Bacteria</taxon>
        <taxon>Bacillati</taxon>
        <taxon>Bacillota</taxon>
        <taxon>Bacilli</taxon>
        <taxon>Bacillales</taxon>
        <taxon>Paenibacillaceae</taxon>
        <taxon>Paenibacillus</taxon>
    </lineage>
</organism>
<dbReference type="Proteomes" id="UP000650466">
    <property type="component" value="Unassembled WGS sequence"/>
</dbReference>
<dbReference type="PANTHER" id="PTHR42834">
    <property type="entry name" value="ENDONUCLEASE/EXONUCLEASE/PHOSPHATASE FAMILY PROTEIN (AFU_ORTHOLOGUE AFUA_3G09210)"/>
    <property type="match status" value="1"/>
</dbReference>
<name>A0A926QMD1_9BACL</name>
<proteinExistence type="predicted"/>
<dbReference type="PANTHER" id="PTHR42834:SF1">
    <property type="entry name" value="ENDONUCLEASE_EXONUCLEASE_PHOSPHATASE FAMILY PROTEIN (AFU_ORTHOLOGUE AFUA_3G09210)"/>
    <property type="match status" value="1"/>
</dbReference>
<dbReference type="EMBL" id="JACVVD010000010">
    <property type="protein sequence ID" value="MBD0383259.1"/>
    <property type="molecule type" value="Genomic_DNA"/>
</dbReference>
<evidence type="ECO:0000259" key="1">
    <source>
        <dbReference type="PROSITE" id="PS51841"/>
    </source>
</evidence>
<sequence>MIEFEVTPLSVTGVTYGAAVKSAAFGPIADEPSPGSTDLFFSEYVEGSSNNKAIEIFNGTGQAVNLTGYTIELYSNGATTAGSTLSLSGTLINNDVYVIANTSANAAIKAVADVLHGVTNYNGDDAIVLKKNGTIIDVIGQVGFDPGAEWGSGLTSTLDNTIRRKPGTLAGDTNPSDAFSPADNWDGFAIDTIDGLGTHTN</sequence>
<dbReference type="PROSITE" id="PS51841">
    <property type="entry name" value="LTD"/>
    <property type="match status" value="1"/>
</dbReference>
<dbReference type="Pfam" id="PF00932">
    <property type="entry name" value="LTD"/>
    <property type="match status" value="1"/>
</dbReference>
<protein>
    <submittedName>
        <fullName evidence="2">Lamin tail domain-containing protein</fullName>
    </submittedName>
</protein>
<reference evidence="2" key="1">
    <citation type="submission" date="2020-09" db="EMBL/GenBank/DDBJ databases">
        <title>Draft Genome Sequence of Paenibacillus sp. WST5.</title>
        <authorList>
            <person name="Bao Z."/>
        </authorList>
    </citation>
    <scope>NUCLEOTIDE SEQUENCE</scope>
    <source>
        <strain evidence="2">WST5</strain>
    </source>
</reference>
<evidence type="ECO:0000313" key="3">
    <source>
        <dbReference type="Proteomes" id="UP000650466"/>
    </source>
</evidence>
<evidence type="ECO:0000313" key="2">
    <source>
        <dbReference type="EMBL" id="MBD0383259.1"/>
    </source>
</evidence>
<keyword evidence="3" id="KW-1185">Reference proteome</keyword>